<dbReference type="InterPro" id="IPR004013">
    <property type="entry name" value="PHP_dom"/>
</dbReference>
<dbReference type="AlphaFoldDB" id="A0A7W9W9I6"/>
<evidence type="ECO:0000256" key="1">
    <source>
        <dbReference type="ARBA" id="ARBA00004496"/>
    </source>
</evidence>
<evidence type="ECO:0000256" key="9">
    <source>
        <dbReference type="ARBA" id="ARBA00022705"/>
    </source>
</evidence>
<reference evidence="19 20" key="1">
    <citation type="submission" date="2020-08" db="EMBL/GenBank/DDBJ databases">
        <title>Genomic Encyclopedia of Type Strains, Phase IV (KMG-IV): sequencing the most valuable type-strain genomes for metagenomic binning, comparative biology and taxonomic classification.</title>
        <authorList>
            <person name="Goeker M."/>
        </authorList>
    </citation>
    <scope>NUCLEOTIDE SEQUENCE [LARGE SCALE GENOMIC DNA]</scope>
    <source>
        <strain evidence="19 20">DSM 23562</strain>
    </source>
</reference>
<evidence type="ECO:0000256" key="11">
    <source>
        <dbReference type="ARBA" id="ARBA00022932"/>
    </source>
</evidence>
<dbReference type="Proteomes" id="UP000520814">
    <property type="component" value="Unassembled WGS sequence"/>
</dbReference>
<dbReference type="InterPro" id="IPR016195">
    <property type="entry name" value="Pol/histidinol_Pase-like"/>
</dbReference>
<feature type="domain" description="DNA polymerase helix-hairpin-helix motif" evidence="17">
    <location>
        <begin position="757"/>
        <end position="845"/>
    </location>
</feature>
<dbReference type="Pfam" id="PF14579">
    <property type="entry name" value="HHH_6"/>
    <property type="match status" value="1"/>
</dbReference>
<dbReference type="GO" id="GO:0003676">
    <property type="term" value="F:nucleic acid binding"/>
    <property type="evidence" value="ECO:0007669"/>
    <property type="project" value="InterPro"/>
</dbReference>
<evidence type="ECO:0000259" key="17">
    <source>
        <dbReference type="Pfam" id="PF14579"/>
    </source>
</evidence>
<dbReference type="Pfam" id="PF01336">
    <property type="entry name" value="tRNA_anti-codon"/>
    <property type="match status" value="1"/>
</dbReference>
<keyword evidence="6" id="KW-0963">Cytoplasm</keyword>
<dbReference type="Gene3D" id="3.20.20.140">
    <property type="entry name" value="Metal-dependent hydrolases"/>
    <property type="match status" value="1"/>
</dbReference>
<comment type="catalytic activity">
    <reaction evidence="13">
        <text>DNA(n) + a 2'-deoxyribonucleoside 5'-triphosphate = DNA(n+1) + diphosphate</text>
        <dbReference type="Rhea" id="RHEA:22508"/>
        <dbReference type="Rhea" id="RHEA-COMP:17339"/>
        <dbReference type="Rhea" id="RHEA-COMP:17340"/>
        <dbReference type="ChEBI" id="CHEBI:33019"/>
        <dbReference type="ChEBI" id="CHEBI:61560"/>
        <dbReference type="ChEBI" id="CHEBI:173112"/>
        <dbReference type="EC" id="2.7.7.7"/>
    </reaction>
</comment>
<feature type="domain" description="Bacterial DNA polymerase III alpha subunit NTPase" evidence="16">
    <location>
        <begin position="280"/>
        <end position="515"/>
    </location>
</feature>
<dbReference type="GO" id="GO:0006281">
    <property type="term" value="P:DNA repair"/>
    <property type="evidence" value="ECO:0007669"/>
    <property type="project" value="UniProtKB-KW"/>
</dbReference>
<evidence type="ECO:0000256" key="12">
    <source>
        <dbReference type="ARBA" id="ARBA00023204"/>
    </source>
</evidence>
<evidence type="ECO:0000256" key="13">
    <source>
        <dbReference type="ARBA" id="ARBA00049244"/>
    </source>
</evidence>
<feature type="domain" description="OB" evidence="14">
    <location>
        <begin position="950"/>
        <end position="1000"/>
    </location>
</feature>
<organism evidence="19 20">
    <name type="scientific">Armatimonas rosea</name>
    <dbReference type="NCBI Taxonomy" id="685828"/>
    <lineage>
        <taxon>Bacteria</taxon>
        <taxon>Bacillati</taxon>
        <taxon>Armatimonadota</taxon>
        <taxon>Armatimonadia</taxon>
        <taxon>Armatimonadales</taxon>
        <taxon>Armatimonadaceae</taxon>
        <taxon>Armatimonas</taxon>
    </lineage>
</organism>
<keyword evidence="10" id="KW-0227">DNA damage</keyword>
<dbReference type="GO" id="GO:0005737">
    <property type="term" value="C:cytoplasm"/>
    <property type="evidence" value="ECO:0007669"/>
    <property type="project" value="UniProtKB-SubCell"/>
</dbReference>
<dbReference type="CDD" id="cd04485">
    <property type="entry name" value="DnaE_OBF"/>
    <property type="match status" value="1"/>
</dbReference>
<keyword evidence="9" id="KW-0235">DNA replication</keyword>
<dbReference type="InterPro" id="IPR011708">
    <property type="entry name" value="DNA_pol3_alpha_NTPase_dom"/>
</dbReference>
<gene>
    <name evidence="19" type="ORF">HNQ39_005730</name>
</gene>
<comment type="similarity">
    <text evidence="3">Belongs to the DNA polymerase type-C family. DnaE subfamily.</text>
</comment>
<evidence type="ECO:0000256" key="2">
    <source>
        <dbReference type="ARBA" id="ARBA00007391"/>
    </source>
</evidence>
<dbReference type="Pfam" id="PF17657">
    <property type="entry name" value="DNA_pol3_finger"/>
    <property type="match status" value="1"/>
</dbReference>
<name>A0A7W9W9I6_ARMRO</name>
<accession>A0A7W9W9I6</accession>
<dbReference type="InterPro" id="IPR040982">
    <property type="entry name" value="DNA_pol3_finger"/>
</dbReference>
<dbReference type="PANTHER" id="PTHR32294:SF4">
    <property type="entry name" value="ERROR-PRONE DNA POLYMERASE"/>
    <property type="match status" value="1"/>
</dbReference>
<dbReference type="InterPro" id="IPR029460">
    <property type="entry name" value="DNAPol_HHH"/>
</dbReference>
<evidence type="ECO:0000259" key="18">
    <source>
        <dbReference type="Pfam" id="PF17657"/>
    </source>
</evidence>
<evidence type="ECO:0000256" key="3">
    <source>
        <dbReference type="ARBA" id="ARBA00009496"/>
    </source>
</evidence>
<evidence type="ECO:0000313" key="19">
    <source>
        <dbReference type="EMBL" id="MBB6053883.1"/>
    </source>
</evidence>
<comment type="caution">
    <text evidence="19">The sequence shown here is derived from an EMBL/GenBank/DDBJ whole genome shotgun (WGS) entry which is preliminary data.</text>
</comment>
<evidence type="ECO:0000256" key="7">
    <source>
        <dbReference type="ARBA" id="ARBA00022679"/>
    </source>
</evidence>
<evidence type="ECO:0000259" key="15">
    <source>
        <dbReference type="Pfam" id="PF02811"/>
    </source>
</evidence>
<keyword evidence="7 19" id="KW-0808">Transferase</keyword>
<dbReference type="InterPro" id="IPR041931">
    <property type="entry name" value="DNA_pol3_alpha_thumb_dom"/>
</dbReference>
<evidence type="ECO:0000256" key="5">
    <source>
        <dbReference type="ARBA" id="ARBA00017273"/>
    </source>
</evidence>
<protein>
    <recommendedName>
        <fullName evidence="5">Error-prone DNA polymerase</fullName>
        <ecNumber evidence="4">2.7.7.7</ecNumber>
    </recommendedName>
</protein>
<dbReference type="PANTHER" id="PTHR32294">
    <property type="entry name" value="DNA POLYMERASE III SUBUNIT ALPHA"/>
    <property type="match status" value="1"/>
</dbReference>
<keyword evidence="11" id="KW-0239">DNA-directed DNA polymerase</keyword>
<evidence type="ECO:0000256" key="6">
    <source>
        <dbReference type="ARBA" id="ARBA00022490"/>
    </source>
</evidence>
<dbReference type="Gene3D" id="1.10.150.870">
    <property type="match status" value="1"/>
</dbReference>
<dbReference type="Gene3D" id="1.10.10.1600">
    <property type="entry name" value="Bacterial DNA polymerase III alpha subunit, thumb domain"/>
    <property type="match status" value="1"/>
</dbReference>
<evidence type="ECO:0000259" key="16">
    <source>
        <dbReference type="Pfam" id="PF07733"/>
    </source>
</evidence>
<evidence type="ECO:0000256" key="10">
    <source>
        <dbReference type="ARBA" id="ARBA00022763"/>
    </source>
</evidence>
<feature type="domain" description="DNA polymerase III alpha subunit finger" evidence="18">
    <location>
        <begin position="520"/>
        <end position="681"/>
    </location>
</feature>
<dbReference type="EC" id="2.7.7.7" evidence="4"/>
<dbReference type="InterPro" id="IPR004365">
    <property type="entry name" value="NA-bd_OB_tRNA"/>
</dbReference>
<comment type="similarity">
    <text evidence="2">Belongs to the DNA polymerase type-C family. DnaE2 subfamily.</text>
</comment>
<keyword evidence="12" id="KW-0234">DNA repair</keyword>
<evidence type="ECO:0000256" key="4">
    <source>
        <dbReference type="ARBA" id="ARBA00012417"/>
    </source>
</evidence>
<dbReference type="Pfam" id="PF07733">
    <property type="entry name" value="DNA_pol3_alpha"/>
    <property type="match status" value="1"/>
</dbReference>
<proteinExistence type="inferred from homology"/>
<comment type="subcellular location">
    <subcellularLocation>
        <location evidence="1">Cytoplasm</location>
    </subcellularLocation>
</comment>
<keyword evidence="20" id="KW-1185">Reference proteome</keyword>
<dbReference type="InterPro" id="IPR004805">
    <property type="entry name" value="DnaE2/DnaE/PolC"/>
</dbReference>
<dbReference type="GO" id="GO:0008408">
    <property type="term" value="F:3'-5' exonuclease activity"/>
    <property type="evidence" value="ECO:0007669"/>
    <property type="project" value="InterPro"/>
</dbReference>
<dbReference type="GO" id="GO:0003887">
    <property type="term" value="F:DNA-directed DNA polymerase activity"/>
    <property type="evidence" value="ECO:0007669"/>
    <property type="project" value="UniProtKB-KW"/>
</dbReference>
<keyword evidence="8 19" id="KW-0548">Nucleotidyltransferase</keyword>
<dbReference type="EMBL" id="JACHGW010000009">
    <property type="protein sequence ID" value="MBB6053883.1"/>
    <property type="molecule type" value="Genomic_DNA"/>
</dbReference>
<dbReference type="SUPFAM" id="SSF89550">
    <property type="entry name" value="PHP domain-like"/>
    <property type="match status" value="1"/>
</dbReference>
<evidence type="ECO:0000259" key="14">
    <source>
        <dbReference type="Pfam" id="PF01336"/>
    </source>
</evidence>
<feature type="domain" description="PHP" evidence="15">
    <location>
        <begin position="1"/>
        <end position="142"/>
    </location>
</feature>
<dbReference type="GO" id="GO:0006260">
    <property type="term" value="P:DNA replication"/>
    <property type="evidence" value="ECO:0007669"/>
    <property type="project" value="UniProtKB-KW"/>
</dbReference>
<evidence type="ECO:0000256" key="8">
    <source>
        <dbReference type="ARBA" id="ARBA00022695"/>
    </source>
</evidence>
<dbReference type="Pfam" id="PF02811">
    <property type="entry name" value="PHP"/>
    <property type="match status" value="1"/>
</dbReference>
<dbReference type="NCBIfam" id="TIGR00594">
    <property type="entry name" value="polc"/>
    <property type="match status" value="1"/>
</dbReference>
<sequence>MVLRAAELGLPSIALTDTNSITGIPELVRRCQKAGIQPIGGCEVVLEGGARLTLLADGPTGFSSLCQILSAAGLRDVERDGLRVRLEDLERHSEGLVCLTGAPPQGWIPKLLLQSRDEESERALARLLGIFGRDRVFVEVVRSLAEGEHSLSLHLFDLADRLGIRAVATNAVAYSTKTEFPACEALLRVGLVVPVGEEHGELPLNGERYLKPIDELERLFADRPDALRNARELAGCLVPPLDPTIRHFPRYPQLPSGESAFSLLSGLVWEGARRRGITDAARLIHELETIRDLGYCDYFLICHDVIHEARRRSIGCALRGSAIGSAALYALGVSDHDPITRRVSFERFLSRARRKPPDIDIDFRHDRRDEMYAYLRQTYGSENVANVSNYVTYRGRSLLRDFGKILGFDGPELDRLRELLWHARGDDLAERLQTLPELRALQIDPDTYGDLFALCAQLAGNPRHLGTHSSGIVVSDVPVCEVAPMLWAAKGVPVVAFDKDDVESPGIGLLKMDQLCLRALTAVDIATTKLKAQDELFDYTSRDREDPETLAMIRAAETIGVFQLESPAQMALQWRLKADKFDDLVHAVALVRPGPLVGGGIAPYVAVRHGNVKPHYPLPELEPVLAETYGRILFQDQVLDVVRVVGGFSADEADVWQKAITHARSEEEMKSLGRELLERVKPRGMTGKAFEKLWKQIKGFSRYGFCHGHSVAFADHAQGTAWLMHHHPAEFLAALLSVEPMGFWPVATVVEEARRRGITPLGPCLNRSHATQWQVETPNSIRCPLSFVKNVKPELAEAIAAEWDTNGDFDDLPSACRRLGFVPRDALEWLVLSGALDALCPSRRRAIWSLPALHRAPDTKRKLILGQQGIELAICPMLPPDLPDFLAAEKEQQEWQALGFSPQGHPMRHLREKLTRRGIQPSIALQACEDGEEITLAGLSLMPHRPPVASGEIVVFLTLEDETGLAQVTVPPAVYERWGSRLLTERVLAIHGRAVRRGIGNILTADCLQDLP</sequence>
<evidence type="ECO:0000313" key="20">
    <source>
        <dbReference type="Proteomes" id="UP000520814"/>
    </source>
</evidence>